<feature type="region of interest" description="Disordered" evidence="1">
    <location>
        <begin position="1"/>
        <end position="24"/>
    </location>
</feature>
<evidence type="ECO:0000256" key="1">
    <source>
        <dbReference type="SAM" id="MobiDB-lite"/>
    </source>
</evidence>
<dbReference type="AlphaFoldDB" id="A0A2G9R681"/>
<organism evidence="2 3">
    <name type="scientific">Aquarana catesbeiana</name>
    <name type="common">American bullfrog</name>
    <name type="synonym">Rana catesbeiana</name>
    <dbReference type="NCBI Taxonomy" id="8400"/>
    <lineage>
        <taxon>Eukaryota</taxon>
        <taxon>Metazoa</taxon>
        <taxon>Chordata</taxon>
        <taxon>Craniata</taxon>
        <taxon>Vertebrata</taxon>
        <taxon>Euteleostomi</taxon>
        <taxon>Amphibia</taxon>
        <taxon>Batrachia</taxon>
        <taxon>Anura</taxon>
        <taxon>Neobatrachia</taxon>
        <taxon>Ranoidea</taxon>
        <taxon>Ranidae</taxon>
        <taxon>Aquarana</taxon>
    </lineage>
</organism>
<dbReference type="EMBL" id="KV970272">
    <property type="protein sequence ID" value="PIO23369.1"/>
    <property type="molecule type" value="Genomic_DNA"/>
</dbReference>
<dbReference type="Proteomes" id="UP000228934">
    <property type="component" value="Unassembled WGS sequence"/>
</dbReference>
<evidence type="ECO:0000313" key="2">
    <source>
        <dbReference type="EMBL" id="PIO23369.1"/>
    </source>
</evidence>
<protein>
    <submittedName>
        <fullName evidence="2">Uncharacterized protein</fullName>
    </submittedName>
</protein>
<evidence type="ECO:0000313" key="3">
    <source>
        <dbReference type="Proteomes" id="UP000228934"/>
    </source>
</evidence>
<keyword evidence="3" id="KW-1185">Reference proteome</keyword>
<gene>
    <name evidence="2" type="ORF">AB205_0154720</name>
</gene>
<proteinExistence type="predicted"/>
<sequence>MVRDCRHSTGDQSSQPVPVRCSQPVSPLQPVKGVESHRLFDYSAGNITAFISIAVSSPLRALTYSPSPLSRHFDRQITRPIGFYSLVEKCEIWGSKGAEIWGSDMTITQEL</sequence>
<name>A0A2G9R681_AQUCT</name>
<accession>A0A2G9R681</accession>
<reference evidence="3" key="1">
    <citation type="journal article" date="2017" name="Nat. Commun.">
        <title>The North American bullfrog draft genome provides insight into hormonal regulation of long noncoding RNA.</title>
        <authorList>
            <person name="Hammond S.A."/>
            <person name="Warren R.L."/>
            <person name="Vandervalk B.P."/>
            <person name="Kucuk E."/>
            <person name="Khan H."/>
            <person name="Gibb E.A."/>
            <person name="Pandoh P."/>
            <person name="Kirk H."/>
            <person name="Zhao Y."/>
            <person name="Jones M."/>
            <person name="Mungall A.J."/>
            <person name="Coope R."/>
            <person name="Pleasance S."/>
            <person name="Moore R.A."/>
            <person name="Holt R.A."/>
            <person name="Round J.M."/>
            <person name="Ohora S."/>
            <person name="Walle B.V."/>
            <person name="Veldhoen N."/>
            <person name="Helbing C.C."/>
            <person name="Birol I."/>
        </authorList>
    </citation>
    <scope>NUCLEOTIDE SEQUENCE [LARGE SCALE GENOMIC DNA]</scope>
</reference>